<name>A0A8D8VW82_9HEMI</name>
<reference evidence="1" key="1">
    <citation type="submission" date="2021-05" db="EMBL/GenBank/DDBJ databases">
        <authorList>
            <person name="Alioto T."/>
            <person name="Alioto T."/>
            <person name="Gomez Garrido J."/>
        </authorList>
    </citation>
    <scope>NUCLEOTIDE SEQUENCE</scope>
</reference>
<organism evidence="1">
    <name type="scientific">Cacopsylla melanoneura</name>
    <dbReference type="NCBI Taxonomy" id="428564"/>
    <lineage>
        <taxon>Eukaryota</taxon>
        <taxon>Metazoa</taxon>
        <taxon>Ecdysozoa</taxon>
        <taxon>Arthropoda</taxon>
        <taxon>Hexapoda</taxon>
        <taxon>Insecta</taxon>
        <taxon>Pterygota</taxon>
        <taxon>Neoptera</taxon>
        <taxon>Paraneoptera</taxon>
        <taxon>Hemiptera</taxon>
        <taxon>Sternorrhyncha</taxon>
        <taxon>Psylloidea</taxon>
        <taxon>Psyllidae</taxon>
        <taxon>Psyllinae</taxon>
        <taxon>Cacopsylla</taxon>
    </lineage>
</organism>
<dbReference type="AlphaFoldDB" id="A0A8D8VW82"/>
<protein>
    <submittedName>
        <fullName evidence="1">Uncharacterized protein</fullName>
    </submittedName>
</protein>
<sequence>MTSRYSYLEPSRNNTSIYKCNVEGCTAKVKLNENLTKVVGGNSVHDHTKKFSPNNSLNLSITPKPVIVPKKRLQRRTKSKTMKLKKERIRRCPRQKTVILNKE</sequence>
<proteinExistence type="predicted"/>
<evidence type="ECO:0000313" key="1">
    <source>
        <dbReference type="EMBL" id="CAG6635974.1"/>
    </source>
</evidence>
<accession>A0A8D8VW82</accession>
<dbReference type="EMBL" id="HBUF01092156">
    <property type="protein sequence ID" value="CAG6635974.1"/>
    <property type="molecule type" value="Transcribed_RNA"/>
</dbReference>